<dbReference type="EMBL" id="ON529852">
    <property type="protein sequence ID" value="USN14204.1"/>
    <property type="molecule type" value="Genomic_DNA"/>
</dbReference>
<evidence type="ECO:0000313" key="3">
    <source>
        <dbReference type="Proteomes" id="UP001056685"/>
    </source>
</evidence>
<keyword evidence="1" id="KW-0812">Transmembrane</keyword>
<reference evidence="2" key="1">
    <citation type="submission" date="2022-05" db="EMBL/GenBank/DDBJ databases">
        <authorList>
            <person name="Friedrich I."/>
            <person name="Poehlein A."/>
            <person name="Schneider D."/>
            <person name="Hertel R."/>
            <person name="Daniel R."/>
        </authorList>
    </citation>
    <scope>NUCLEOTIDE SEQUENCE</scope>
</reference>
<sequence>MAPGPNGLIGGIRSTFLRRLAVIFIAVPVMVVGMAPTVLWVLPSALGDAWEAFADFYSRPVQLFTAAIKQSWSKDWKPSE</sequence>
<accession>A0A9E7MPV6</accession>
<name>A0A9E7MPV6_9CAUD</name>
<keyword evidence="1" id="KW-0472">Membrane</keyword>
<keyword evidence="3" id="KW-1185">Reference proteome</keyword>
<evidence type="ECO:0000256" key="1">
    <source>
        <dbReference type="SAM" id="Phobius"/>
    </source>
</evidence>
<feature type="transmembrane region" description="Helical" evidence="1">
    <location>
        <begin position="20"/>
        <end position="42"/>
    </location>
</feature>
<protein>
    <submittedName>
        <fullName evidence="2">Uncharacterized protein</fullName>
    </submittedName>
</protein>
<keyword evidence="1" id="KW-1133">Transmembrane helix</keyword>
<dbReference type="Proteomes" id="UP001056685">
    <property type="component" value="Segment"/>
</dbReference>
<evidence type="ECO:0000313" key="2">
    <source>
        <dbReference type="EMBL" id="USN14204.1"/>
    </source>
</evidence>
<gene>
    <name evidence="2" type="ORF">KABACHOK_03710</name>
</gene>
<organism evidence="2 3">
    <name type="scientific">Brevundimonas phage vB_BpoS-Kabachok</name>
    <dbReference type="NCBI Taxonomy" id="2948600"/>
    <lineage>
        <taxon>Viruses</taxon>
        <taxon>Duplodnaviria</taxon>
        <taxon>Heunggongvirae</taxon>
        <taxon>Uroviricota</taxon>
        <taxon>Caudoviricetes</taxon>
        <taxon>Jeanschmidtviridae</taxon>
        <taxon>Marchewkavirus</taxon>
        <taxon>Marchewkavirus kabachok</taxon>
    </lineage>
</organism>
<proteinExistence type="predicted"/>